<keyword evidence="1" id="KW-0175">Coiled coil</keyword>
<feature type="coiled-coil region" evidence="1">
    <location>
        <begin position="52"/>
        <end position="107"/>
    </location>
</feature>
<sequence>MTALSPKTSPTTSPASRTFRHRTAAACLASALTFGLVLGTAGTAGAAPKPNESQLRAELAQLNKKIDRLIETYAAKRESLKKAQEAEKDAKADLREAEEAYAEAGRQVASIVQVRYQNGPLDLPSILSAPSVGGAAVMEQLTAQQSAQLQNFARSRDLMKQAADRAAQLSRRIGQEAKDVQVQREDAEKVIRVIEDKLQQLVPTGSGRLADGSWAPQLPTGTDNITDRTRIMREAVERAFELPHEVGCYRAENDGGEHPLGRACDFMMSTGGSVPTAENVKLGDEIAAWALENKSRLGVKYVIWRQRINTGSGWRAMSDRGGVTANHYDHVHISMY</sequence>
<evidence type="ECO:0000256" key="2">
    <source>
        <dbReference type="SAM" id="SignalP"/>
    </source>
</evidence>
<feature type="signal peptide" evidence="2">
    <location>
        <begin position="1"/>
        <end position="46"/>
    </location>
</feature>
<comment type="caution">
    <text evidence="4">The sequence shown here is derived from an EMBL/GenBank/DDBJ whole genome shotgun (WGS) entry which is preliminary data.</text>
</comment>
<dbReference type="RefSeq" id="WP_312863960.1">
    <property type="nucleotide sequence ID" value="NZ_JACHJP010000012.1"/>
</dbReference>
<dbReference type="Pfam" id="PF26571">
    <property type="entry name" value="VldE"/>
    <property type="match status" value="1"/>
</dbReference>
<reference evidence="4 5" key="1">
    <citation type="submission" date="2020-08" db="EMBL/GenBank/DDBJ databases">
        <title>Genomic Encyclopedia of Type Strains, Phase III (KMG-III): the genomes of soil and plant-associated and newly described type strains.</title>
        <authorList>
            <person name="Whitman W."/>
        </authorList>
    </citation>
    <scope>NUCLEOTIDE SEQUENCE [LARGE SCALE GENOMIC DNA]</scope>
    <source>
        <strain evidence="4 5">CECT 8840</strain>
    </source>
</reference>
<keyword evidence="5" id="KW-1185">Reference proteome</keyword>
<gene>
    <name evidence="4" type="ORF">FHS44_007402</name>
</gene>
<organism evidence="4 5">
    <name type="scientific">Streptosporangium saharense</name>
    <dbReference type="NCBI Taxonomy" id="1706840"/>
    <lineage>
        <taxon>Bacteria</taxon>
        <taxon>Bacillati</taxon>
        <taxon>Actinomycetota</taxon>
        <taxon>Actinomycetes</taxon>
        <taxon>Streptosporangiales</taxon>
        <taxon>Streptosporangiaceae</taxon>
        <taxon>Streptosporangium</taxon>
    </lineage>
</organism>
<proteinExistence type="predicted"/>
<protein>
    <submittedName>
        <fullName evidence="4">ElaB/YqjD/DUF883 family membrane-anchored ribosome-binding protein</fullName>
    </submittedName>
</protein>
<evidence type="ECO:0000256" key="1">
    <source>
        <dbReference type="SAM" id="Coils"/>
    </source>
</evidence>
<name>A0A7W7QVI0_9ACTN</name>
<evidence type="ECO:0000259" key="3">
    <source>
        <dbReference type="Pfam" id="PF26571"/>
    </source>
</evidence>
<dbReference type="InterPro" id="IPR058593">
    <property type="entry name" value="ARB_07466-like_C"/>
</dbReference>
<dbReference type="EMBL" id="JACHJP010000012">
    <property type="protein sequence ID" value="MBB4920258.1"/>
    <property type="molecule type" value="Genomic_DNA"/>
</dbReference>
<keyword evidence="2" id="KW-0732">Signal</keyword>
<dbReference type="AlphaFoldDB" id="A0A7W7QVI0"/>
<feature type="chain" id="PRO_5030769500" evidence="2">
    <location>
        <begin position="47"/>
        <end position="336"/>
    </location>
</feature>
<accession>A0A7W7QVI0</accession>
<feature type="domain" description="ARB-07466-like C-terminal" evidence="3">
    <location>
        <begin position="222"/>
        <end position="328"/>
    </location>
</feature>
<evidence type="ECO:0000313" key="4">
    <source>
        <dbReference type="EMBL" id="MBB4920258.1"/>
    </source>
</evidence>
<evidence type="ECO:0000313" key="5">
    <source>
        <dbReference type="Proteomes" id="UP000552644"/>
    </source>
</evidence>
<dbReference type="Proteomes" id="UP000552644">
    <property type="component" value="Unassembled WGS sequence"/>
</dbReference>